<feature type="region of interest" description="Disordered" evidence="9">
    <location>
        <begin position="394"/>
        <end position="425"/>
    </location>
</feature>
<evidence type="ECO:0000256" key="9">
    <source>
        <dbReference type="SAM" id="MobiDB-lite"/>
    </source>
</evidence>
<dbReference type="EMBL" id="JANPWB010000002">
    <property type="protein sequence ID" value="KAJ1211413.1"/>
    <property type="molecule type" value="Genomic_DNA"/>
</dbReference>
<keyword evidence="12" id="KW-1185">Reference proteome</keyword>
<dbReference type="Proteomes" id="UP001066276">
    <property type="component" value="Chromosome 1_2"/>
</dbReference>
<dbReference type="GO" id="GO:0008106">
    <property type="term" value="F:alcohol dehydrogenase (NADP+) activity"/>
    <property type="evidence" value="ECO:0007669"/>
    <property type="project" value="UniProtKB-EC"/>
</dbReference>
<protein>
    <recommendedName>
        <fullName evidence="4">alcohol dehydrogenase (NADP(+))</fullName>
        <ecNumber evidence="4">1.1.1.2</ecNumber>
    </recommendedName>
    <alternativeName>
        <fullName evidence="5">S-nitroso-CoA reductase</fullName>
    </alternativeName>
</protein>
<evidence type="ECO:0000259" key="10">
    <source>
        <dbReference type="Pfam" id="PF00248"/>
    </source>
</evidence>
<feature type="region of interest" description="Disordered" evidence="9">
    <location>
        <begin position="453"/>
        <end position="498"/>
    </location>
</feature>
<proteinExistence type="inferred from homology"/>
<comment type="catalytic activity">
    <reaction evidence="8">
        <text>a primary alcohol + NADP(+) = an aldehyde + NADPH + H(+)</text>
        <dbReference type="Rhea" id="RHEA:15937"/>
        <dbReference type="ChEBI" id="CHEBI:15378"/>
        <dbReference type="ChEBI" id="CHEBI:15734"/>
        <dbReference type="ChEBI" id="CHEBI:17478"/>
        <dbReference type="ChEBI" id="CHEBI:57783"/>
        <dbReference type="ChEBI" id="CHEBI:58349"/>
        <dbReference type="EC" id="1.1.1.2"/>
    </reaction>
</comment>
<name>A0AAV7WBJ0_PLEWA</name>
<dbReference type="Pfam" id="PF00248">
    <property type="entry name" value="Aldo_ket_red"/>
    <property type="match status" value="1"/>
</dbReference>
<evidence type="ECO:0000256" key="4">
    <source>
        <dbReference type="ARBA" id="ARBA00024074"/>
    </source>
</evidence>
<comment type="caution">
    <text evidence="11">The sequence shown here is derived from an EMBL/GenBank/DDBJ whole genome shotgun (WGS) entry which is preliminary data.</text>
</comment>
<dbReference type="InterPro" id="IPR018170">
    <property type="entry name" value="Aldo/ket_reductase_CS"/>
</dbReference>
<dbReference type="PRINTS" id="PR00069">
    <property type="entry name" value="ALDKETRDTASE"/>
</dbReference>
<evidence type="ECO:0000256" key="2">
    <source>
        <dbReference type="ARBA" id="ARBA00022857"/>
    </source>
</evidence>
<gene>
    <name evidence="11" type="ORF">NDU88_006773</name>
</gene>
<evidence type="ECO:0000256" key="1">
    <source>
        <dbReference type="ARBA" id="ARBA00007905"/>
    </source>
</evidence>
<feature type="compositionally biased region" description="Basic and acidic residues" evidence="9">
    <location>
        <begin position="473"/>
        <end position="482"/>
    </location>
</feature>
<comment type="catalytic activity">
    <reaction evidence="7">
        <text>S-nitrosoglutathione + NADPH + H(+) = S-(hydroxysulfenamide)glutathione + NADP(+)</text>
        <dbReference type="Rhea" id="RHEA:63500"/>
        <dbReference type="ChEBI" id="CHEBI:15378"/>
        <dbReference type="ChEBI" id="CHEBI:57783"/>
        <dbReference type="ChEBI" id="CHEBI:58349"/>
        <dbReference type="ChEBI" id="CHEBI:145544"/>
        <dbReference type="ChEBI" id="CHEBI:229723"/>
    </reaction>
</comment>
<reference evidence="11" key="1">
    <citation type="journal article" date="2022" name="bioRxiv">
        <title>Sequencing and chromosome-scale assembly of the giantPleurodeles waltlgenome.</title>
        <authorList>
            <person name="Brown T."/>
            <person name="Elewa A."/>
            <person name="Iarovenko S."/>
            <person name="Subramanian E."/>
            <person name="Araus A.J."/>
            <person name="Petzold A."/>
            <person name="Susuki M."/>
            <person name="Suzuki K.-i.T."/>
            <person name="Hayashi T."/>
            <person name="Toyoda A."/>
            <person name="Oliveira C."/>
            <person name="Osipova E."/>
            <person name="Leigh N.D."/>
            <person name="Simon A."/>
            <person name="Yun M.H."/>
        </authorList>
    </citation>
    <scope>NUCLEOTIDE SEQUENCE</scope>
    <source>
        <strain evidence="11">20211129_DDA</strain>
        <tissue evidence="11">Liver</tissue>
    </source>
</reference>
<evidence type="ECO:0000256" key="6">
    <source>
        <dbReference type="ARBA" id="ARBA00047706"/>
    </source>
</evidence>
<feature type="compositionally biased region" description="Polar residues" evidence="9">
    <location>
        <begin position="453"/>
        <end position="472"/>
    </location>
</feature>
<accession>A0AAV7WBJ0</accession>
<comment type="catalytic activity">
    <reaction evidence="6">
        <text>S-nitroso-CoA + NADPH + H(+) = sulfinamide-CoA + NADP(+)</text>
        <dbReference type="Rhea" id="RHEA:78375"/>
        <dbReference type="ChEBI" id="CHEBI:15378"/>
        <dbReference type="ChEBI" id="CHEBI:57783"/>
        <dbReference type="ChEBI" id="CHEBI:58349"/>
        <dbReference type="ChEBI" id="CHEBI:145546"/>
        <dbReference type="ChEBI" id="CHEBI:145548"/>
    </reaction>
    <physiologicalReaction direction="left-to-right" evidence="6">
        <dbReference type="Rhea" id="RHEA:78376"/>
    </physiologicalReaction>
</comment>
<dbReference type="PROSITE" id="PS00798">
    <property type="entry name" value="ALDOKETO_REDUCTASE_1"/>
    <property type="match status" value="1"/>
</dbReference>
<dbReference type="EC" id="1.1.1.2" evidence="4"/>
<evidence type="ECO:0000313" key="12">
    <source>
        <dbReference type="Proteomes" id="UP001066276"/>
    </source>
</evidence>
<organism evidence="11 12">
    <name type="scientific">Pleurodeles waltl</name>
    <name type="common">Iberian ribbed newt</name>
    <dbReference type="NCBI Taxonomy" id="8319"/>
    <lineage>
        <taxon>Eukaryota</taxon>
        <taxon>Metazoa</taxon>
        <taxon>Chordata</taxon>
        <taxon>Craniata</taxon>
        <taxon>Vertebrata</taxon>
        <taxon>Euteleostomi</taxon>
        <taxon>Amphibia</taxon>
        <taxon>Batrachia</taxon>
        <taxon>Caudata</taxon>
        <taxon>Salamandroidea</taxon>
        <taxon>Salamandridae</taxon>
        <taxon>Pleurodelinae</taxon>
        <taxon>Pleurodeles</taxon>
    </lineage>
</organism>
<feature type="domain" description="NADP-dependent oxidoreductase" evidence="10">
    <location>
        <begin position="4"/>
        <end position="276"/>
    </location>
</feature>
<sequence>MPVVGLGTWQSPVGQVKAAVLYALEVGYRHIDCAFAYGNEQEVGEALMERVGPSKTLKREDVFIVSKLWNTKHHPEDVEPSCRVSLEKLQLQYLDLYLMHWPIAFKRGEELMPRKEDGSIHYADTHFIDTWKVMENLVDLGLVRAIGLSNFNSKQIDQILEVAKHKPVVNQVECHPYLNQKELLEHCKQRRIVLTAFSPLGSANRPWAKPGDPKLLEDPKLLDIAKKYGKSPAQVILRWQLQRGIVCIPKSSNPSRIKENFQVFDFTLSDEDMESMMTFHRGQRLVVPKIEVDGKEHWRDVGHPHFPIFSFIIPAKADFPPFLELLLYCSSLKMAYYAEEDDFFQQEAEEPYDNHMEERLVQALEHHIEHSVNQALIKALKPFTQPLVRYGQRELTGRHSHARMSDTVIPDMSQTQKAPGGPRTSAEILSQMASAVLRDHEYEQDLSEIPRELSSQGMLSPENSQSSAFHSSDSGKTREEPKMSGNRKSKSSHASDEATVQRTYFSIRRVLFIRDLLNGTLCGSSALCPG</sequence>
<keyword evidence="2" id="KW-0521">NADP</keyword>
<dbReference type="InterPro" id="IPR020471">
    <property type="entry name" value="AKR"/>
</dbReference>
<evidence type="ECO:0000256" key="8">
    <source>
        <dbReference type="ARBA" id="ARBA00048262"/>
    </source>
</evidence>
<dbReference type="SUPFAM" id="SSF51430">
    <property type="entry name" value="NAD(P)-linked oxidoreductase"/>
    <property type="match status" value="1"/>
</dbReference>
<dbReference type="FunFam" id="3.20.20.100:FF:000006">
    <property type="entry name" value="Aldo-keto reductase family 1 member A1"/>
    <property type="match status" value="1"/>
</dbReference>
<dbReference type="PROSITE" id="PS00063">
    <property type="entry name" value="ALDOKETO_REDUCTASE_3"/>
    <property type="match status" value="1"/>
</dbReference>
<evidence type="ECO:0000256" key="7">
    <source>
        <dbReference type="ARBA" id="ARBA00048207"/>
    </source>
</evidence>
<dbReference type="Gene3D" id="3.20.20.100">
    <property type="entry name" value="NADP-dependent oxidoreductase domain"/>
    <property type="match status" value="1"/>
</dbReference>
<evidence type="ECO:0000256" key="3">
    <source>
        <dbReference type="ARBA" id="ARBA00023002"/>
    </source>
</evidence>
<evidence type="ECO:0000256" key="5">
    <source>
        <dbReference type="ARBA" id="ARBA00044808"/>
    </source>
</evidence>
<dbReference type="PROSITE" id="PS00062">
    <property type="entry name" value="ALDOKETO_REDUCTASE_2"/>
    <property type="match status" value="1"/>
</dbReference>
<dbReference type="InterPro" id="IPR036812">
    <property type="entry name" value="NAD(P)_OxRdtase_dom_sf"/>
</dbReference>
<comment type="similarity">
    <text evidence="1">Belongs to the aldo/keto reductase family.</text>
</comment>
<dbReference type="InterPro" id="IPR023210">
    <property type="entry name" value="NADP_OxRdtase_dom"/>
</dbReference>
<dbReference type="PANTHER" id="PTHR11732">
    <property type="entry name" value="ALDO/KETO REDUCTASE"/>
    <property type="match status" value="1"/>
</dbReference>
<evidence type="ECO:0000313" key="11">
    <source>
        <dbReference type="EMBL" id="KAJ1211413.1"/>
    </source>
</evidence>
<keyword evidence="3" id="KW-0560">Oxidoreductase</keyword>
<dbReference type="AlphaFoldDB" id="A0AAV7WBJ0"/>